<proteinExistence type="predicted"/>
<dbReference type="KEGG" id="cvt:B843_08495"/>
<dbReference type="SUPFAM" id="SSF52821">
    <property type="entry name" value="Rhodanese/Cell cycle control phosphatase"/>
    <property type="match status" value="1"/>
</dbReference>
<dbReference type="InterPro" id="IPR036873">
    <property type="entry name" value="Rhodanese-like_dom_sf"/>
</dbReference>
<dbReference type="GO" id="GO:0005737">
    <property type="term" value="C:cytoplasm"/>
    <property type="evidence" value="ECO:0007669"/>
    <property type="project" value="TreeGrafter"/>
</dbReference>
<dbReference type="Gene3D" id="3.40.50.720">
    <property type="entry name" value="NAD(P)-binding Rossmann-like Domain"/>
    <property type="match status" value="1"/>
</dbReference>
<sequence length="316" mass="33315">MARQLRLKGFDQEAVAASHMVVVGAGGLGCPVLQALAAAGVSHLTIVDDDVVSVSNLQRQVLFGAADVGRPKLEVARERLEAMQPGIVVDVFAERLDARNALTVLGGHDVILDCTDLFSSKYLIADAAEILGIPLVWGTVLAYEGSVAVFQTEVAGLRDLYPTAPDHLPTCAEAGVLGATTAVIGSIMATEALKLRSGLPTLLGRLLTYDALSSRVRTFALRRDASRLAASSLEAHLIPDVLLDVREAQEREENVKYAGSLHLPAAQQTPARVAALCEEHAGETIGVFCASGARAARFVSAWGELAIQHGVVLKAL</sequence>
<dbReference type="PANTHER" id="PTHR10953">
    <property type="entry name" value="UBIQUITIN-ACTIVATING ENZYME E1"/>
    <property type="match status" value="1"/>
</dbReference>
<organism evidence="2 3">
    <name type="scientific">Corynebacterium vitaeruminis DSM 20294</name>
    <dbReference type="NCBI Taxonomy" id="1224164"/>
    <lineage>
        <taxon>Bacteria</taxon>
        <taxon>Bacillati</taxon>
        <taxon>Actinomycetota</taxon>
        <taxon>Actinomycetes</taxon>
        <taxon>Mycobacteriales</taxon>
        <taxon>Corynebacteriaceae</taxon>
        <taxon>Corynebacterium</taxon>
    </lineage>
</organism>
<name>W5Y2C9_9CORY</name>
<dbReference type="PROSITE" id="PS51257">
    <property type="entry name" value="PROKAR_LIPOPROTEIN"/>
    <property type="match status" value="1"/>
</dbReference>
<gene>
    <name evidence="2" type="ORF">B843_08495</name>
</gene>
<protein>
    <submittedName>
        <fullName evidence="2">Thiamine biosynthesis protein ThiF</fullName>
    </submittedName>
</protein>
<dbReference type="STRING" id="1224164.B843_08495"/>
<dbReference type="InterPro" id="IPR045886">
    <property type="entry name" value="ThiF/MoeB/HesA"/>
</dbReference>
<reference evidence="2 3" key="1">
    <citation type="submission" date="2013-02" db="EMBL/GenBank/DDBJ databases">
        <title>The complete genome sequence of Corynebacterium vitaeruminis DSM 20294.</title>
        <authorList>
            <person name="Ruckert C."/>
            <person name="Albersmeier A."/>
            <person name="Kalinowski J."/>
        </authorList>
    </citation>
    <scope>NUCLEOTIDE SEQUENCE [LARGE SCALE GENOMIC DNA]</scope>
    <source>
        <strain evidence="3">ATCC 10234</strain>
    </source>
</reference>
<dbReference type="Pfam" id="PF00899">
    <property type="entry name" value="ThiF"/>
    <property type="match status" value="1"/>
</dbReference>
<dbReference type="eggNOG" id="COG0476">
    <property type="taxonomic scope" value="Bacteria"/>
</dbReference>
<dbReference type="AlphaFoldDB" id="W5Y2C9"/>
<dbReference type="PANTHER" id="PTHR10953:SF102">
    <property type="entry name" value="ADENYLYLTRANSFERASE AND SULFURTRANSFERASE MOCS3"/>
    <property type="match status" value="1"/>
</dbReference>
<evidence type="ECO:0000313" key="2">
    <source>
        <dbReference type="EMBL" id="AHI23084.1"/>
    </source>
</evidence>
<dbReference type="PATRIC" id="fig|1224164.3.peg.1714"/>
<feature type="domain" description="Rhodanese" evidence="1">
    <location>
        <begin position="241"/>
        <end position="301"/>
    </location>
</feature>
<accession>W5Y2C9</accession>
<dbReference type="InterPro" id="IPR035985">
    <property type="entry name" value="Ubiquitin-activating_enz"/>
</dbReference>
<dbReference type="PROSITE" id="PS50206">
    <property type="entry name" value="RHODANESE_3"/>
    <property type="match status" value="1"/>
</dbReference>
<dbReference type="Proteomes" id="UP000019222">
    <property type="component" value="Chromosome"/>
</dbReference>
<dbReference type="GO" id="GO:0004792">
    <property type="term" value="F:thiosulfate-cyanide sulfurtransferase activity"/>
    <property type="evidence" value="ECO:0007669"/>
    <property type="project" value="TreeGrafter"/>
</dbReference>
<dbReference type="CDD" id="cd00158">
    <property type="entry name" value="RHOD"/>
    <property type="match status" value="1"/>
</dbReference>
<evidence type="ECO:0000313" key="3">
    <source>
        <dbReference type="Proteomes" id="UP000019222"/>
    </source>
</evidence>
<dbReference type="GO" id="GO:0008641">
    <property type="term" value="F:ubiquitin-like modifier activating enzyme activity"/>
    <property type="evidence" value="ECO:0007669"/>
    <property type="project" value="InterPro"/>
</dbReference>
<dbReference type="SUPFAM" id="SSF69572">
    <property type="entry name" value="Activating enzymes of the ubiquitin-like proteins"/>
    <property type="match status" value="1"/>
</dbReference>
<dbReference type="GO" id="GO:0016779">
    <property type="term" value="F:nucleotidyltransferase activity"/>
    <property type="evidence" value="ECO:0007669"/>
    <property type="project" value="TreeGrafter"/>
</dbReference>
<dbReference type="InterPro" id="IPR001763">
    <property type="entry name" value="Rhodanese-like_dom"/>
</dbReference>
<dbReference type="EMBL" id="CP004353">
    <property type="protein sequence ID" value="AHI23084.1"/>
    <property type="molecule type" value="Genomic_DNA"/>
</dbReference>
<dbReference type="HOGENOM" id="CLU_013325_1_0_11"/>
<dbReference type="Gene3D" id="3.40.250.10">
    <property type="entry name" value="Rhodanese-like domain"/>
    <property type="match status" value="1"/>
</dbReference>
<dbReference type="InterPro" id="IPR000594">
    <property type="entry name" value="ThiF_NAD_FAD-bd"/>
</dbReference>
<dbReference type="CDD" id="cd00757">
    <property type="entry name" value="ThiF_MoeB_HesA_family"/>
    <property type="match status" value="1"/>
</dbReference>
<evidence type="ECO:0000259" key="1">
    <source>
        <dbReference type="PROSITE" id="PS50206"/>
    </source>
</evidence>
<keyword evidence="3" id="KW-1185">Reference proteome</keyword>